<keyword evidence="2" id="KW-0808">Transferase</keyword>
<evidence type="ECO:0000256" key="5">
    <source>
        <dbReference type="ARBA" id="ARBA00023163"/>
    </source>
</evidence>
<feature type="compositionally biased region" description="Acidic residues" evidence="6">
    <location>
        <begin position="907"/>
        <end position="916"/>
    </location>
</feature>
<evidence type="ECO:0000256" key="3">
    <source>
        <dbReference type="ARBA" id="ARBA00022691"/>
    </source>
</evidence>
<dbReference type="InterPro" id="IPR046341">
    <property type="entry name" value="SET_dom_sf"/>
</dbReference>
<dbReference type="InterPro" id="IPR026489">
    <property type="entry name" value="CXC_dom"/>
</dbReference>
<sequence>MAREEMDLTSVKSDSDDPGPVAKAPLPHRQSQPRPQPAPSPSNRPLSASARGHSVSVNAATPPKPGRASAQRFTSYDGKAASYQPRSSAGPSHSQDAISYRTPKNQTPKRLDWATDKVEESLRGFSREIGTVAASLTARLLHKSWKRDAPEPRFVSKKDWFAGVKLEPVEGGTKSSDTMRIKTKQVGQGRSGKQEKREHFRVVCIKTNQEPTPPYSFHHVEIRKNILSPNTMLTYVPHLRDLVDKEEAVYRRWLENLEAMDKTSGFATLSRHEKVVKTIQKERATMLLEHLDTWLDRLGIENCTKSTLIRNMATQSDAVTPQQKSSILNSYNDESGSPRSAKAVRMFTEAFDRVFNSHALREHAVPLRDVLLLDRSVDTIVDPKKWMKDTPSQAKPTEEQMTVEAFLETHALLGCLVCTSNSCEHGEYGVDNERKRFSVEVVGGLSPMLRQQLAQRSKVSNGERPAARPCSDECFLNGKPGTRARAWNDTEVMLLKTFYSIFYGTSVLVQCATAAATGRPCWDVQRQMDKLELSLPKVTQAPPIPVKPLPWYDRKRKMLVGDWQEHTNTHEHQRKDHFDPCHHDGPCDRNCPCIQNNIMCERFCRCTSETCANKFTGCACHSLGKTCLSKQKDRPCICLQLNRECDPALCGSCGALDRAMPGNAENDVLHATGCQNCPLQRGKSKSVVLGKSKIAGYGLFTTEDIAQDEFVIEYVGELISQDEGVRREARRGDVFDETSNSSYLFTLLENEGIWVDAAIYGNLSRYINHQGSNCNVTPRIMYVNGEYRIKFTSLRDIKAGEELFFHYGENFPNLTKKLLQEEKAEKKRRKAKEEAATAENGEKIRKKPGPKPGKKRGRKPGPKPKKKTFAKLDSEGEEDEIMDDVLDDPFPDIVIPKPRKRKRGGADDDDSDEGEYQPEVADSQDTQSGVASAVLSRGQSRFRKTMPARKSYIGSDAILNGATSNIYLDQDGEDDVDLTPKRRGKKARKLVDEASTRGPSENAGAAGAQPAATPKRRGRKPNYLKEKERLEAQAKEEKATSVPGSRRSSTRGSAQGSSYFRHTQARLELNTESAAGEDTPSRTKARRHAKEVLDSSPLSTPDSALHYRGAGAEISDSEDAYTPRPGRKKKSRSGDDEYNGNSWSDSDGVRHHGGGEDTDDDSFPAGRRRRRRPARYDD</sequence>
<dbReference type="InterPro" id="IPR040595">
    <property type="entry name" value="EZH2_N"/>
</dbReference>
<evidence type="ECO:0000256" key="1">
    <source>
        <dbReference type="ARBA" id="ARBA00022603"/>
    </source>
</evidence>
<feature type="compositionally biased region" description="Polar residues" evidence="6">
    <location>
        <begin position="84"/>
        <end position="108"/>
    </location>
</feature>
<evidence type="ECO:0000256" key="4">
    <source>
        <dbReference type="ARBA" id="ARBA00023015"/>
    </source>
</evidence>
<protein>
    <submittedName>
        <fullName evidence="9">Uu.00g029410.m01.CDS01</fullName>
    </submittedName>
</protein>
<dbReference type="InterPro" id="IPR040968">
    <property type="entry name" value="EZH2_MCSS_fung"/>
</dbReference>
<feature type="domain" description="SET" evidence="7">
    <location>
        <begin position="685"/>
        <end position="808"/>
    </location>
</feature>
<feature type="compositionally biased region" description="Low complexity" evidence="6">
    <location>
        <begin position="1003"/>
        <end position="1012"/>
    </location>
</feature>
<evidence type="ECO:0000256" key="6">
    <source>
        <dbReference type="SAM" id="MobiDB-lite"/>
    </source>
</evidence>
<evidence type="ECO:0000256" key="2">
    <source>
        <dbReference type="ARBA" id="ARBA00022679"/>
    </source>
</evidence>
<dbReference type="Pfam" id="PF00856">
    <property type="entry name" value="SET"/>
    <property type="match status" value="1"/>
</dbReference>
<dbReference type="PROSITE" id="PS50280">
    <property type="entry name" value="SET"/>
    <property type="match status" value="1"/>
</dbReference>
<dbReference type="InterPro" id="IPR048360">
    <property type="entry name" value="Ezh2_CXC_fung"/>
</dbReference>
<keyword evidence="1" id="KW-0489">Methyltransferase</keyword>
<gene>
    <name evidence="9" type="ORF">KHLLAP_LOCUS556</name>
</gene>
<keyword evidence="3" id="KW-0949">S-adenosyl-L-methionine</keyword>
<feature type="compositionally biased region" description="Basic and acidic residues" evidence="6">
    <location>
        <begin position="823"/>
        <end position="843"/>
    </location>
</feature>
<organism evidence="9 10">
    <name type="scientific">Anthostomella pinea</name>
    <dbReference type="NCBI Taxonomy" id="933095"/>
    <lineage>
        <taxon>Eukaryota</taxon>
        <taxon>Fungi</taxon>
        <taxon>Dikarya</taxon>
        <taxon>Ascomycota</taxon>
        <taxon>Pezizomycotina</taxon>
        <taxon>Sordariomycetes</taxon>
        <taxon>Xylariomycetidae</taxon>
        <taxon>Xylariales</taxon>
        <taxon>Xylariaceae</taxon>
        <taxon>Anthostomella</taxon>
    </lineage>
</organism>
<dbReference type="SMART" id="SM00317">
    <property type="entry name" value="SET"/>
    <property type="match status" value="1"/>
</dbReference>
<reference evidence="9" key="1">
    <citation type="submission" date="2023-10" db="EMBL/GenBank/DDBJ databases">
        <authorList>
            <person name="Hackl T."/>
        </authorList>
    </citation>
    <scope>NUCLEOTIDE SEQUENCE</scope>
</reference>
<proteinExistence type="predicted"/>
<dbReference type="GO" id="GO:0046976">
    <property type="term" value="F:histone H3K27 methyltransferase activity"/>
    <property type="evidence" value="ECO:0007669"/>
    <property type="project" value="TreeGrafter"/>
</dbReference>
<dbReference type="InterPro" id="IPR045318">
    <property type="entry name" value="EZH1/2-like"/>
</dbReference>
<dbReference type="SUPFAM" id="SSF82199">
    <property type="entry name" value="SET domain"/>
    <property type="match status" value="1"/>
</dbReference>
<accession>A0AAI8YD09</accession>
<feature type="compositionally biased region" description="Basic residues" evidence="6">
    <location>
        <begin position="844"/>
        <end position="869"/>
    </location>
</feature>
<dbReference type="PROSITE" id="PS51633">
    <property type="entry name" value="CXC"/>
    <property type="match status" value="1"/>
</dbReference>
<feature type="compositionally biased region" description="Basic residues" evidence="6">
    <location>
        <begin position="1166"/>
        <end position="1178"/>
    </location>
</feature>
<keyword evidence="5" id="KW-0804">Transcription</keyword>
<dbReference type="GO" id="GO:0032259">
    <property type="term" value="P:methylation"/>
    <property type="evidence" value="ECO:0007669"/>
    <property type="project" value="UniProtKB-KW"/>
</dbReference>
<keyword evidence="10" id="KW-1185">Reference proteome</keyword>
<dbReference type="Pfam" id="PF18600">
    <property type="entry name" value="Ezh2_MCSS_fung"/>
    <property type="match status" value="1"/>
</dbReference>
<dbReference type="Proteomes" id="UP001295740">
    <property type="component" value="Unassembled WGS sequence"/>
</dbReference>
<dbReference type="PANTHER" id="PTHR45747">
    <property type="entry name" value="HISTONE-LYSINE N-METHYLTRANSFERASE E(Z)"/>
    <property type="match status" value="1"/>
</dbReference>
<feature type="compositionally biased region" description="Basic and acidic residues" evidence="6">
    <location>
        <begin position="1023"/>
        <end position="1039"/>
    </location>
</feature>
<dbReference type="Pfam" id="PF21509">
    <property type="entry name" value="Ezh2-like__CXC_fung"/>
    <property type="match status" value="1"/>
</dbReference>
<feature type="domain" description="CXC" evidence="8">
    <location>
        <begin position="554"/>
        <end position="670"/>
    </location>
</feature>
<name>A0AAI8YD09_9PEZI</name>
<evidence type="ECO:0000313" key="10">
    <source>
        <dbReference type="Proteomes" id="UP001295740"/>
    </source>
</evidence>
<feature type="region of interest" description="Disordered" evidence="6">
    <location>
        <begin position="823"/>
        <end position="1178"/>
    </location>
</feature>
<dbReference type="Gene3D" id="2.170.270.10">
    <property type="entry name" value="SET domain"/>
    <property type="match status" value="1"/>
</dbReference>
<feature type="region of interest" description="Disordered" evidence="6">
    <location>
        <begin position="1"/>
        <end position="111"/>
    </location>
</feature>
<evidence type="ECO:0000259" key="7">
    <source>
        <dbReference type="PROSITE" id="PS50280"/>
    </source>
</evidence>
<dbReference type="GO" id="GO:0005634">
    <property type="term" value="C:nucleus"/>
    <property type="evidence" value="ECO:0007669"/>
    <property type="project" value="TreeGrafter"/>
</dbReference>
<evidence type="ECO:0000313" key="9">
    <source>
        <dbReference type="EMBL" id="CAJ2500088.1"/>
    </source>
</evidence>
<dbReference type="InterPro" id="IPR001214">
    <property type="entry name" value="SET_dom"/>
</dbReference>
<feature type="compositionally biased region" description="Polar residues" evidence="6">
    <location>
        <begin position="1042"/>
        <end position="1061"/>
    </location>
</feature>
<evidence type="ECO:0000259" key="8">
    <source>
        <dbReference type="PROSITE" id="PS51633"/>
    </source>
</evidence>
<feature type="compositionally biased region" description="Acidic residues" evidence="6">
    <location>
        <begin position="875"/>
        <end position="890"/>
    </location>
</feature>
<dbReference type="GO" id="GO:0003682">
    <property type="term" value="F:chromatin binding"/>
    <property type="evidence" value="ECO:0007669"/>
    <property type="project" value="TreeGrafter"/>
</dbReference>
<dbReference type="PANTHER" id="PTHR45747:SF4">
    <property type="entry name" value="HISTONE-LYSINE N-METHYLTRANSFERASE E(Z)"/>
    <property type="match status" value="1"/>
</dbReference>
<dbReference type="GO" id="GO:0031507">
    <property type="term" value="P:heterochromatin formation"/>
    <property type="evidence" value="ECO:0007669"/>
    <property type="project" value="TreeGrafter"/>
</dbReference>
<dbReference type="Pfam" id="PF18601">
    <property type="entry name" value="EZH2_N"/>
    <property type="match status" value="1"/>
</dbReference>
<keyword evidence="4" id="KW-0805">Transcription regulation</keyword>
<comment type="caution">
    <text evidence="9">The sequence shown here is derived from an EMBL/GenBank/DDBJ whole genome shotgun (WGS) entry which is preliminary data.</text>
</comment>
<dbReference type="EMBL" id="CAUWAG010000003">
    <property type="protein sequence ID" value="CAJ2500088.1"/>
    <property type="molecule type" value="Genomic_DNA"/>
</dbReference>
<dbReference type="AlphaFoldDB" id="A0AAI8YD09"/>